<dbReference type="InterPro" id="IPR020846">
    <property type="entry name" value="MFS_dom"/>
</dbReference>
<feature type="domain" description="Major facilitator superfamily (MFS) profile" evidence="8">
    <location>
        <begin position="5"/>
        <end position="389"/>
    </location>
</feature>
<comment type="caution">
    <text evidence="9">The sequence shown here is derived from an EMBL/GenBank/DDBJ whole genome shotgun (WGS) entry which is preliminary data.</text>
</comment>
<feature type="transmembrane region" description="Helical" evidence="7">
    <location>
        <begin position="134"/>
        <end position="155"/>
    </location>
</feature>
<dbReference type="Proteomes" id="UP000770161">
    <property type="component" value="Unassembled WGS sequence"/>
</dbReference>
<feature type="transmembrane region" description="Helical" evidence="7">
    <location>
        <begin position="12"/>
        <end position="29"/>
    </location>
</feature>
<protein>
    <submittedName>
        <fullName evidence="9">MFS transporter</fullName>
    </submittedName>
</protein>
<dbReference type="InterPro" id="IPR051788">
    <property type="entry name" value="MFS_Transporter"/>
</dbReference>
<reference evidence="9 10" key="1">
    <citation type="submission" date="2021-06" db="EMBL/GenBank/DDBJ databases">
        <title>Staphylococcus lentus K169 genome sequencing.</title>
        <authorList>
            <person name="Sundareshan S."/>
            <person name="Akhila D.S."/>
            <person name="Prachi D."/>
            <person name="Sivakumar R."/>
            <person name="Rajendhran J."/>
            <person name="Isloor S."/>
            <person name="Hegde N.R."/>
        </authorList>
    </citation>
    <scope>NUCLEOTIDE SEQUENCE [LARGE SCALE GENOMIC DNA]</scope>
    <source>
        <strain evidence="9 10">K169</strain>
    </source>
</reference>
<feature type="transmembrane region" description="Helical" evidence="7">
    <location>
        <begin position="277"/>
        <end position="298"/>
    </location>
</feature>
<feature type="transmembrane region" description="Helical" evidence="7">
    <location>
        <begin position="208"/>
        <end position="232"/>
    </location>
</feature>
<evidence type="ECO:0000256" key="4">
    <source>
        <dbReference type="ARBA" id="ARBA00022692"/>
    </source>
</evidence>
<evidence type="ECO:0000256" key="2">
    <source>
        <dbReference type="ARBA" id="ARBA00008335"/>
    </source>
</evidence>
<dbReference type="RefSeq" id="WP_216683683.1">
    <property type="nucleotide sequence ID" value="NZ_JAHLZN010000015.1"/>
</dbReference>
<keyword evidence="6 7" id="KW-0472">Membrane</keyword>
<feature type="transmembrane region" description="Helical" evidence="7">
    <location>
        <begin position="366"/>
        <end position="386"/>
    </location>
</feature>
<evidence type="ECO:0000256" key="6">
    <source>
        <dbReference type="ARBA" id="ARBA00023136"/>
    </source>
</evidence>
<feature type="transmembrane region" description="Helical" evidence="7">
    <location>
        <begin position="304"/>
        <end position="329"/>
    </location>
</feature>
<name>A0ABS6GZJ6_MAMLE</name>
<proteinExistence type="inferred from homology"/>
<dbReference type="Pfam" id="PF07690">
    <property type="entry name" value="MFS_1"/>
    <property type="match status" value="1"/>
</dbReference>
<gene>
    <name evidence="9" type="ORF">KQ656_08860</name>
</gene>
<keyword evidence="5 7" id="KW-1133">Transmembrane helix</keyword>
<comment type="similarity">
    <text evidence="2">Belongs to the major facilitator superfamily.</text>
</comment>
<sequence>MNRVPYLASTTGIYLNFFILGMVNIIFGSNMDSLTGQLGTTAGGVSTLLSGFGVGKLLTYAINGYLSDKIGRKPVIIIASVLMAFFLFTFPFTSSYVVAFILAIIMGIGNSALDSGSYPALTESYPNSAGTANVLSKVFNSIGGILLPLFITFLLTNDMSYKMSFIIPGIVTIVALIILIFAKFPSNNSVDSSSETTQQSKFIEEPKFWIEGAALVVIGFTSLALIMIAPLWIPTLAQSVLGMSQAASVSVISYYTAGAFVSVILLTLLLKKISVLYIMIVYPVLTIVGYVLVLLLPVSFFSNILIFIVGLSISGVLQLAITAITTIFWQRKGAMTGIISTSGSIAVIIMPALTGYMEGSIGIQSVIWLEVILSVIGLIAAVVVFYRYKAITGGRVDI</sequence>
<dbReference type="InterPro" id="IPR011701">
    <property type="entry name" value="MFS"/>
</dbReference>
<dbReference type="PANTHER" id="PTHR23514">
    <property type="entry name" value="BYPASS OF STOP CODON PROTEIN 6"/>
    <property type="match status" value="1"/>
</dbReference>
<feature type="transmembrane region" description="Helical" evidence="7">
    <location>
        <begin position="96"/>
        <end position="113"/>
    </location>
</feature>
<keyword evidence="3" id="KW-0813">Transport</keyword>
<evidence type="ECO:0000256" key="7">
    <source>
        <dbReference type="SAM" id="Phobius"/>
    </source>
</evidence>
<feature type="transmembrane region" description="Helical" evidence="7">
    <location>
        <begin position="74"/>
        <end position="90"/>
    </location>
</feature>
<evidence type="ECO:0000256" key="3">
    <source>
        <dbReference type="ARBA" id="ARBA00022448"/>
    </source>
</evidence>
<feature type="transmembrane region" description="Helical" evidence="7">
    <location>
        <begin position="161"/>
        <end position="182"/>
    </location>
</feature>
<feature type="transmembrane region" description="Helical" evidence="7">
    <location>
        <begin position="252"/>
        <end position="270"/>
    </location>
</feature>
<evidence type="ECO:0000259" key="8">
    <source>
        <dbReference type="PROSITE" id="PS50850"/>
    </source>
</evidence>
<evidence type="ECO:0000313" key="9">
    <source>
        <dbReference type="EMBL" id="MBU6114067.1"/>
    </source>
</evidence>
<dbReference type="EMBL" id="JAHLZN010000015">
    <property type="protein sequence ID" value="MBU6114067.1"/>
    <property type="molecule type" value="Genomic_DNA"/>
</dbReference>
<dbReference type="PANTHER" id="PTHR23514:SF3">
    <property type="entry name" value="BYPASS OF STOP CODON PROTEIN 6"/>
    <property type="match status" value="1"/>
</dbReference>
<keyword evidence="10" id="KW-1185">Reference proteome</keyword>
<evidence type="ECO:0000256" key="1">
    <source>
        <dbReference type="ARBA" id="ARBA00004651"/>
    </source>
</evidence>
<dbReference type="PROSITE" id="PS50850">
    <property type="entry name" value="MFS"/>
    <property type="match status" value="1"/>
</dbReference>
<comment type="subcellular location">
    <subcellularLocation>
        <location evidence="1">Cell membrane</location>
        <topology evidence="1">Multi-pass membrane protein</topology>
    </subcellularLocation>
</comment>
<feature type="transmembrane region" description="Helical" evidence="7">
    <location>
        <begin position="41"/>
        <end position="62"/>
    </location>
</feature>
<evidence type="ECO:0000313" key="10">
    <source>
        <dbReference type="Proteomes" id="UP000770161"/>
    </source>
</evidence>
<feature type="transmembrane region" description="Helical" evidence="7">
    <location>
        <begin position="336"/>
        <end position="354"/>
    </location>
</feature>
<keyword evidence="4 7" id="KW-0812">Transmembrane</keyword>
<accession>A0ABS6GZJ6</accession>
<organism evidence="9 10">
    <name type="scientific">Mammaliicoccus lentus</name>
    <name type="common">Staphylococcus lentus</name>
    <dbReference type="NCBI Taxonomy" id="42858"/>
    <lineage>
        <taxon>Bacteria</taxon>
        <taxon>Bacillati</taxon>
        <taxon>Bacillota</taxon>
        <taxon>Bacilli</taxon>
        <taxon>Bacillales</taxon>
        <taxon>Staphylococcaceae</taxon>
        <taxon>Mammaliicoccus</taxon>
    </lineage>
</organism>
<evidence type="ECO:0000256" key="5">
    <source>
        <dbReference type="ARBA" id="ARBA00022989"/>
    </source>
</evidence>